<evidence type="ECO:0000256" key="1">
    <source>
        <dbReference type="ARBA" id="ARBA00022741"/>
    </source>
</evidence>
<dbReference type="PANTHER" id="PTHR43272">
    <property type="entry name" value="LONG-CHAIN-FATTY-ACID--COA LIGASE"/>
    <property type="match status" value="1"/>
</dbReference>
<keyword evidence="2" id="KW-0067">ATP-binding</keyword>
<sequence length="673" mass="72738">MNARATPAAVAPEAAGTGPPATLIAALARNARDHGGTTAIRERELGLWRERSWHDLHGEVLALAAGLEELGVGPDTAVTIIGDNRASLYAAMLAANVLRAFSAPVFADVPPAELELYTRHGEPAVAFAEDQEQVDKLLDLRSSIGRPRHIVYDDPRGLAQSTAAGLVPYAKLIEQGRARLAAVPGLAADLEGRSRPDDIAILMHSSGTTGTPKGIAIRQRNAVAAAWSGGCAGAFATGEDTFAYLPIAWVGDYLLSIAAALVMRFTINIPERQETAMLDLRAVAPTLYLAAPRAWDAMLTRVQVGIADSTPLKRALFNFFMPRAIAMERRRLAGEAPSARDELVRRVGEAVIFAPLKDYLGLSRARHAFTGGEALGEDTFLFFRALGIKLTQLYGQTETCAMTAIQFADDVRLDTVGRPLPGVEIKLGDDGEILVRSQSTVDGYFNDPAATAKAFTGDGWLRTGDAGAIEPDGQLVVYGRVSEVVHTAAGDRYIPNYLENRIKFSPYIRNLAVLGAGKPWLAAIVCIDREAVGHWAEQRGLAYSSFAELSQLPQVCELVRNSLDDINRQLSAPLRIRRFVNLHKDFDADDGEITRTRKLRRTVVEERYAPLIAALYAGAEHADVEITITYENGTTGAFARRLALADVADAAFEDRAIPVRLGNGAQRQAMEGR</sequence>
<reference evidence="4" key="2">
    <citation type="submission" date="2020-09" db="EMBL/GenBank/DDBJ databases">
        <authorList>
            <person name="Sun Q."/>
            <person name="Zhou Y."/>
        </authorList>
    </citation>
    <scope>NUCLEOTIDE SEQUENCE</scope>
    <source>
        <strain evidence="4">CGMCC 1.12919</strain>
    </source>
</reference>
<dbReference type="SUPFAM" id="SSF56801">
    <property type="entry name" value="Acetyl-CoA synthetase-like"/>
    <property type="match status" value="1"/>
</dbReference>
<dbReference type="PANTHER" id="PTHR43272:SF33">
    <property type="entry name" value="AMP-BINDING DOMAIN-CONTAINING PROTEIN-RELATED"/>
    <property type="match status" value="1"/>
</dbReference>
<proteinExistence type="predicted"/>
<dbReference type="AlphaFoldDB" id="A0A916X8U7"/>
<dbReference type="InterPro" id="IPR020845">
    <property type="entry name" value="AMP-binding_CS"/>
</dbReference>
<dbReference type="InterPro" id="IPR042099">
    <property type="entry name" value="ANL_N_sf"/>
</dbReference>
<dbReference type="GO" id="GO:0016020">
    <property type="term" value="C:membrane"/>
    <property type="evidence" value="ECO:0007669"/>
    <property type="project" value="TreeGrafter"/>
</dbReference>
<accession>A0A916X8U7</accession>
<dbReference type="Proteomes" id="UP000637002">
    <property type="component" value="Unassembled WGS sequence"/>
</dbReference>
<organism evidence="4 5">
    <name type="scientific">Chelatococcus reniformis</name>
    <dbReference type="NCBI Taxonomy" id="1494448"/>
    <lineage>
        <taxon>Bacteria</taxon>
        <taxon>Pseudomonadati</taxon>
        <taxon>Pseudomonadota</taxon>
        <taxon>Alphaproteobacteria</taxon>
        <taxon>Hyphomicrobiales</taxon>
        <taxon>Chelatococcaceae</taxon>
        <taxon>Chelatococcus</taxon>
    </lineage>
</organism>
<dbReference type="GO" id="GO:0004467">
    <property type="term" value="F:long-chain fatty acid-CoA ligase activity"/>
    <property type="evidence" value="ECO:0007669"/>
    <property type="project" value="TreeGrafter"/>
</dbReference>
<dbReference type="Pfam" id="PF23562">
    <property type="entry name" value="AMP-binding_C_3"/>
    <property type="match status" value="1"/>
</dbReference>
<gene>
    <name evidence="4" type="ORF">GCM10010994_09850</name>
</gene>
<reference evidence="4" key="1">
    <citation type="journal article" date="2014" name="Int. J. Syst. Evol. Microbiol.">
        <title>Complete genome sequence of Corynebacterium casei LMG S-19264T (=DSM 44701T), isolated from a smear-ripened cheese.</title>
        <authorList>
            <consortium name="US DOE Joint Genome Institute (JGI-PGF)"/>
            <person name="Walter F."/>
            <person name="Albersmeier A."/>
            <person name="Kalinowski J."/>
            <person name="Ruckert C."/>
        </authorList>
    </citation>
    <scope>NUCLEOTIDE SEQUENCE</scope>
    <source>
        <strain evidence="4">CGMCC 1.12919</strain>
    </source>
</reference>
<evidence type="ECO:0000256" key="2">
    <source>
        <dbReference type="ARBA" id="ARBA00022840"/>
    </source>
</evidence>
<dbReference type="GO" id="GO:0005524">
    <property type="term" value="F:ATP binding"/>
    <property type="evidence" value="ECO:0007669"/>
    <property type="project" value="UniProtKB-KW"/>
</dbReference>
<dbReference type="PROSITE" id="PS00455">
    <property type="entry name" value="AMP_BINDING"/>
    <property type="match status" value="1"/>
</dbReference>
<evidence type="ECO:0000259" key="3">
    <source>
        <dbReference type="Pfam" id="PF00501"/>
    </source>
</evidence>
<feature type="domain" description="AMP-dependent synthetase/ligase" evidence="3">
    <location>
        <begin position="28"/>
        <end position="445"/>
    </location>
</feature>
<protein>
    <submittedName>
        <fullName evidence="4">Long-chain-fatty-acid--CoA ligase</fullName>
    </submittedName>
</protein>
<dbReference type="RefSeq" id="WP_188608041.1">
    <property type="nucleotide sequence ID" value="NZ_BMGG01000002.1"/>
</dbReference>
<evidence type="ECO:0000313" key="5">
    <source>
        <dbReference type="Proteomes" id="UP000637002"/>
    </source>
</evidence>
<keyword evidence="4" id="KW-0436">Ligase</keyword>
<name>A0A916X8U7_9HYPH</name>
<dbReference type="EMBL" id="BMGG01000002">
    <property type="protein sequence ID" value="GGC52791.1"/>
    <property type="molecule type" value="Genomic_DNA"/>
</dbReference>
<evidence type="ECO:0000313" key="4">
    <source>
        <dbReference type="EMBL" id="GGC52791.1"/>
    </source>
</evidence>
<dbReference type="InterPro" id="IPR000873">
    <property type="entry name" value="AMP-dep_synth/lig_dom"/>
</dbReference>
<dbReference type="Pfam" id="PF00501">
    <property type="entry name" value="AMP-binding"/>
    <property type="match status" value="1"/>
</dbReference>
<keyword evidence="1" id="KW-0547">Nucleotide-binding</keyword>
<comment type="caution">
    <text evidence="4">The sequence shown here is derived from an EMBL/GenBank/DDBJ whole genome shotgun (WGS) entry which is preliminary data.</text>
</comment>
<dbReference type="Gene3D" id="3.40.50.12780">
    <property type="entry name" value="N-terminal domain of ligase-like"/>
    <property type="match status" value="1"/>
</dbReference>
<keyword evidence="5" id="KW-1185">Reference proteome</keyword>